<evidence type="ECO:0000313" key="6">
    <source>
        <dbReference type="Proteomes" id="UP000095679"/>
    </source>
</evidence>
<proteinExistence type="predicted"/>
<protein>
    <submittedName>
        <fullName evidence="4">DUF58 domain-containing protein</fullName>
    </submittedName>
</protein>
<dbReference type="EMBL" id="CYYC01000001">
    <property type="protein sequence ID" value="CUM77242.1"/>
    <property type="molecule type" value="Genomic_DNA"/>
</dbReference>
<dbReference type="Proteomes" id="UP000095679">
    <property type="component" value="Unassembled WGS sequence"/>
</dbReference>
<name>A0A173RH64_9FIRM</name>
<feature type="transmembrane region" description="Helical" evidence="1">
    <location>
        <begin position="34"/>
        <end position="53"/>
    </location>
</feature>
<evidence type="ECO:0000313" key="3">
    <source>
        <dbReference type="EMBL" id="CUN76862.1"/>
    </source>
</evidence>
<dbReference type="EMBL" id="CYZL01000004">
    <property type="protein sequence ID" value="CUN76862.1"/>
    <property type="molecule type" value="Genomic_DNA"/>
</dbReference>
<reference evidence="5 6" key="1">
    <citation type="submission" date="2015-09" db="EMBL/GenBank/DDBJ databases">
        <authorList>
            <consortium name="Pathogen Informatics"/>
        </authorList>
    </citation>
    <scope>NUCLEOTIDE SEQUENCE [LARGE SCALE GENOMIC DNA]</scope>
    <source>
        <strain evidence="3 6">2789STDY5834835</strain>
        <strain evidence="2 5">2789STDY5834966</strain>
    </source>
</reference>
<dbReference type="OrthoDB" id="9778037at2"/>
<dbReference type="EMBL" id="QSEP01000052">
    <property type="protein sequence ID" value="RGZ82330.1"/>
    <property type="molecule type" value="Genomic_DNA"/>
</dbReference>
<sequence length="396" mass="45259">MTRKRLWMNRISGIVCLLLWIALVIFLSGTTGKIAGMALGIMLLVAVIYNLYLPKEVSTHLIIPAYAQKEEKITGRLCISNTGVFPVLSGKVFLQVKKTISGEQEIFSMNIRAAGRKNGAAAFVIDSEYMGFLEITILRVELYSFFGCMKKVTYVNQEKVVMILPQTTELHFPVQNSGAACSFFDEEQSGKKGNGPGEYFGIRPYVDGDSMKLIHWKLTGKTDEYMVKEVEVPMMRMPLIFLETRVEKLDAAMIDGLLEAFFSISQHMAQEGQKHCLCWWDKKTDGWNFYNVANAMQLEEVYAHVFQSMFFSQGNATIDSFEKERKEQFSEVIYITEYWNEKQAVFDDWNLTLLLERREARKEEGEALVPYIFSAETMGEDIDRILTAYRSVDYGA</sequence>
<feature type="transmembrane region" description="Helical" evidence="1">
    <location>
        <begin position="7"/>
        <end position="28"/>
    </location>
</feature>
<evidence type="ECO:0000256" key="1">
    <source>
        <dbReference type="SAM" id="Phobius"/>
    </source>
</evidence>
<keyword evidence="1" id="KW-1133">Transmembrane helix</keyword>
<gene>
    <name evidence="4" type="ORF">DW972_08990</name>
    <name evidence="3" type="ORF">ERS852450_00591</name>
    <name evidence="2" type="ORF">ERS852578_00145</name>
</gene>
<dbReference type="PANTHER" id="PTHR34351">
    <property type="entry name" value="SLR1927 PROTEIN-RELATED"/>
    <property type="match status" value="1"/>
</dbReference>
<evidence type="ECO:0000313" key="5">
    <source>
        <dbReference type="Proteomes" id="UP000095390"/>
    </source>
</evidence>
<reference evidence="4 7" key="2">
    <citation type="submission" date="2018-08" db="EMBL/GenBank/DDBJ databases">
        <title>A genome reference for cultivated species of the human gut microbiota.</title>
        <authorList>
            <person name="Zou Y."/>
            <person name="Xue W."/>
            <person name="Luo G."/>
        </authorList>
    </citation>
    <scope>NUCLEOTIDE SEQUENCE [LARGE SCALE GENOMIC DNA]</scope>
    <source>
        <strain evidence="4 7">AM48-23BH</strain>
    </source>
</reference>
<keyword evidence="1" id="KW-0812">Transmembrane</keyword>
<dbReference type="Proteomes" id="UP000286561">
    <property type="component" value="Unassembled WGS sequence"/>
</dbReference>
<dbReference type="Proteomes" id="UP000095390">
    <property type="component" value="Unassembled WGS sequence"/>
</dbReference>
<evidence type="ECO:0000313" key="4">
    <source>
        <dbReference type="EMBL" id="RGZ82330.1"/>
    </source>
</evidence>
<evidence type="ECO:0000313" key="7">
    <source>
        <dbReference type="Proteomes" id="UP000286561"/>
    </source>
</evidence>
<keyword evidence="1" id="KW-0472">Membrane</keyword>
<dbReference type="AlphaFoldDB" id="A0A173RH64"/>
<evidence type="ECO:0000313" key="2">
    <source>
        <dbReference type="EMBL" id="CUM77242.1"/>
    </source>
</evidence>
<accession>A0A173RH64</accession>
<organism evidence="2 5">
    <name type="scientific">Anaerobutyricum hallii</name>
    <dbReference type="NCBI Taxonomy" id="39488"/>
    <lineage>
        <taxon>Bacteria</taxon>
        <taxon>Bacillati</taxon>
        <taxon>Bacillota</taxon>
        <taxon>Clostridia</taxon>
        <taxon>Lachnospirales</taxon>
        <taxon>Lachnospiraceae</taxon>
        <taxon>Anaerobutyricum</taxon>
    </lineage>
</organism>
<dbReference type="RefSeq" id="WP_022170547.1">
    <property type="nucleotide sequence ID" value="NZ_BLYK01000034.1"/>
</dbReference>